<comment type="caution">
    <text evidence="2">The sequence shown here is derived from an EMBL/GenBank/DDBJ whole genome shotgun (WGS) entry which is preliminary data.</text>
</comment>
<evidence type="ECO:0000313" key="3">
    <source>
        <dbReference type="Proteomes" id="UP001185092"/>
    </source>
</evidence>
<feature type="region of interest" description="Disordered" evidence="1">
    <location>
        <begin position="1"/>
        <end position="22"/>
    </location>
</feature>
<dbReference type="RefSeq" id="WP_309937721.1">
    <property type="nucleotide sequence ID" value="NZ_AP025305.1"/>
</dbReference>
<sequence>MLYKHSSHKDISRSQHSQRQGLQKMPLQCYRLVSPSEYAFQSEELFFHNQYIKSRTHLGAYVDEQQTYKKEGVDLFLNTVEHDMTSVEMDKKTEQPCSTKDLPLLKVANSGLMAIEASPKHKKLFYAHPKLVAKSNSALAQKTDRLRLASEPHYKVSVPDLEGEMHELWAVFASYDGEKASSIGSTSDCKHFANEIIGNTSTPTGCVIMGSTDSRKVFPFIPTESSKFSELLSVLLTYQSSLSPHSVYHELENYENFTIYPEALVSVQSGPPQYNPEICDGLGVNAHTHPLVGEAFRILGFAPPDDYYHDQDMDEYMEKVRNRSSVYSKYHTACPEQVFIPRQWMESRWNFHYAGVVCQSGRDYVTLENFNRVNEGENTLIAAFNRFLLASEELQEELKTLLESEKLKIPRAGTDRIAFIDRLMHTIVDNGRASEELLHAAKSFQQESNLEILPEDPASLFHFEMYGMESDQSFHDAFEFDTKGNAITHRVAKSLDLQKTALREHLDFLVTRPLDTSATLTFGLPNCDAVLKRMEHMLKQFRDETLLAITRSHTLPLTQKVLDNMDKESDRIFGEMLLSIQKAFYLDMKMPAPDMFSMHLGKILLELDFLSTHAQSKKKSALFESYKDKIHTLYYSFNRCKFLADPSD</sequence>
<accession>A0AAE3XJW5</accession>
<organism evidence="2 3">
    <name type="scientific">Aureibacter tunicatorum</name>
    <dbReference type="NCBI Taxonomy" id="866807"/>
    <lineage>
        <taxon>Bacteria</taxon>
        <taxon>Pseudomonadati</taxon>
        <taxon>Bacteroidota</taxon>
        <taxon>Cytophagia</taxon>
        <taxon>Cytophagales</taxon>
        <taxon>Persicobacteraceae</taxon>
        <taxon>Aureibacter</taxon>
    </lineage>
</organism>
<reference evidence="2" key="1">
    <citation type="submission" date="2023-07" db="EMBL/GenBank/DDBJ databases">
        <title>Genomic Encyclopedia of Type Strains, Phase IV (KMG-IV): sequencing the most valuable type-strain genomes for metagenomic binning, comparative biology and taxonomic classification.</title>
        <authorList>
            <person name="Goeker M."/>
        </authorList>
    </citation>
    <scope>NUCLEOTIDE SEQUENCE</scope>
    <source>
        <strain evidence="2">DSM 26174</strain>
    </source>
</reference>
<keyword evidence="3" id="KW-1185">Reference proteome</keyword>
<evidence type="ECO:0000313" key="2">
    <source>
        <dbReference type="EMBL" id="MDR6238247.1"/>
    </source>
</evidence>
<proteinExistence type="predicted"/>
<dbReference type="AlphaFoldDB" id="A0AAE3XJW5"/>
<dbReference type="EMBL" id="JAVDQD010000001">
    <property type="protein sequence ID" value="MDR6238247.1"/>
    <property type="molecule type" value="Genomic_DNA"/>
</dbReference>
<name>A0AAE3XJW5_9BACT</name>
<gene>
    <name evidence="2" type="ORF">HNQ88_001223</name>
</gene>
<evidence type="ECO:0000256" key="1">
    <source>
        <dbReference type="SAM" id="MobiDB-lite"/>
    </source>
</evidence>
<dbReference type="Proteomes" id="UP001185092">
    <property type="component" value="Unassembled WGS sequence"/>
</dbReference>
<protein>
    <submittedName>
        <fullName evidence="2">Uncharacterized protein</fullName>
    </submittedName>
</protein>